<dbReference type="UniPathway" id="UPA00665"/>
<dbReference type="GO" id="GO:0006508">
    <property type="term" value="P:proteolysis"/>
    <property type="evidence" value="ECO:0007669"/>
    <property type="project" value="UniProtKB-KW"/>
</dbReference>
<dbReference type="Proteomes" id="UP000178432">
    <property type="component" value="Unassembled WGS sequence"/>
</dbReference>
<comment type="function">
    <text evidence="9">This protein specifically catalyzes the removal of signal peptides from prolipoproteins.</text>
</comment>
<comment type="similarity">
    <text evidence="1 9 10">Belongs to the peptidase A8 family.</text>
</comment>
<evidence type="ECO:0000256" key="7">
    <source>
        <dbReference type="ARBA" id="ARBA00022989"/>
    </source>
</evidence>
<feature type="transmembrane region" description="Helical" evidence="9">
    <location>
        <begin position="90"/>
        <end position="107"/>
    </location>
</feature>
<keyword evidence="8 9" id="KW-0472">Membrane</keyword>
<evidence type="ECO:0000313" key="11">
    <source>
        <dbReference type="EMBL" id="OGY48026.1"/>
    </source>
</evidence>
<evidence type="ECO:0000256" key="9">
    <source>
        <dbReference type="HAMAP-Rule" id="MF_00161"/>
    </source>
</evidence>
<keyword evidence="5 9" id="KW-0064">Aspartyl protease</keyword>
<feature type="active site" evidence="9">
    <location>
        <position position="117"/>
    </location>
</feature>
<dbReference type="HAMAP" id="MF_00161">
    <property type="entry name" value="LspA"/>
    <property type="match status" value="1"/>
</dbReference>
<comment type="caution">
    <text evidence="11">The sequence shown here is derived from an EMBL/GenBank/DDBJ whole genome shotgun (WGS) entry which is preliminary data.</text>
</comment>
<gene>
    <name evidence="9" type="primary">lspA</name>
    <name evidence="11" type="ORF">A2663_01715</name>
</gene>
<dbReference type="PANTHER" id="PTHR33695">
    <property type="entry name" value="LIPOPROTEIN SIGNAL PEPTIDASE"/>
    <property type="match status" value="1"/>
</dbReference>
<feature type="transmembrane region" description="Helical" evidence="9">
    <location>
        <begin position="60"/>
        <end position="81"/>
    </location>
</feature>
<evidence type="ECO:0000256" key="5">
    <source>
        <dbReference type="ARBA" id="ARBA00022750"/>
    </source>
</evidence>
<keyword evidence="7 9" id="KW-1133">Transmembrane helix</keyword>
<keyword evidence="6 9" id="KW-0378">Hydrolase</keyword>
<keyword evidence="3 9" id="KW-0645">Protease</keyword>
<dbReference type="PRINTS" id="PR00781">
    <property type="entry name" value="LIPOSIGPTASE"/>
</dbReference>
<dbReference type="GO" id="GO:0005886">
    <property type="term" value="C:plasma membrane"/>
    <property type="evidence" value="ECO:0007669"/>
    <property type="project" value="UniProtKB-SubCell"/>
</dbReference>
<evidence type="ECO:0000256" key="6">
    <source>
        <dbReference type="ARBA" id="ARBA00022801"/>
    </source>
</evidence>
<comment type="subcellular location">
    <subcellularLocation>
        <location evidence="9">Cell membrane</location>
        <topology evidence="9">Multi-pass membrane protein</topology>
    </subcellularLocation>
</comment>
<dbReference type="NCBIfam" id="TIGR00077">
    <property type="entry name" value="lspA"/>
    <property type="match status" value="1"/>
</dbReference>
<comment type="pathway">
    <text evidence="9">Protein modification; lipoprotein biosynthesis (signal peptide cleavage).</text>
</comment>
<sequence length="158" mass="17560">MRIQKLAGLNIIVLTLFIVDRILKYYFLKNPAGWPGGVFISGWLNFELERNYGIAFGLPLGGRVLMFAVAMIIFILVGYLIKSFQKNDSLMVLALALIIAGAASNLIDRLRFGFVVDYINVPWFTVFNLADGAITFGVGLAIVKLWFKDKKAAALDSH</sequence>
<keyword evidence="4 9" id="KW-0812">Transmembrane</keyword>
<dbReference type="EMBL" id="MHIF01000020">
    <property type="protein sequence ID" value="OGY48026.1"/>
    <property type="molecule type" value="Genomic_DNA"/>
</dbReference>
<dbReference type="AlphaFoldDB" id="A0A1G1Y871"/>
<dbReference type="EC" id="3.4.23.36" evidence="9"/>
<evidence type="ECO:0000256" key="10">
    <source>
        <dbReference type="RuleBase" id="RU004181"/>
    </source>
</evidence>
<comment type="catalytic activity">
    <reaction evidence="9">
        <text>Release of signal peptides from bacterial membrane prolipoproteins. Hydrolyzes -Xaa-Yaa-Zaa-|-(S,diacylglyceryl)Cys-, in which Xaa is hydrophobic (preferably Leu), and Yaa (Ala or Ser) and Zaa (Gly or Ala) have small, neutral side chains.</text>
        <dbReference type="EC" id="3.4.23.36"/>
    </reaction>
</comment>
<name>A0A1G1Y871_9BACT</name>
<keyword evidence="2 9" id="KW-1003">Cell membrane</keyword>
<dbReference type="GO" id="GO:0004190">
    <property type="term" value="F:aspartic-type endopeptidase activity"/>
    <property type="evidence" value="ECO:0007669"/>
    <property type="project" value="UniProtKB-UniRule"/>
</dbReference>
<dbReference type="PANTHER" id="PTHR33695:SF1">
    <property type="entry name" value="LIPOPROTEIN SIGNAL PEPTIDASE"/>
    <property type="match status" value="1"/>
</dbReference>
<organism evidence="11 12">
    <name type="scientific">Candidatus Buchananbacteria bacterium RIFCSPHIGHO2_01_FULL_46_12</name>
    <dbReference type="NCBI Taxonomy" id="1797536"/>
    <lineage>
        <taxon>Bacteria</taxon>
        <taxon>Candidatus Buchananiibacteriota</taxon>
    </lineage>
</organism>
<evidence type="ECO:0000256" key="2">
    <source>
        <dbReference type="ARBA" id="ARBA00022475"/>
    </source>
</evidence>
<evidence type="ECO:0000256" key="3">
    <source>
        <dbReference type="ARBA" id="ARBA00022670"/>
    </source>
</evidence>
<evidence type="ECO:0000256" key="4">
    <source>
        <dbReference type="ARBA" id="ARBA00022692"/>
    </source>
</evidence>
<reference evidence="11 12" key="1">
    <citation type="journal article" date="2016" name="Nat. Commun.">
        <title>Thousands of microbial genomes shed light on interconnected biogeochemical processes in an aquifer system.</title>
        <authorList>
            <person name="Anantharaman K."/>
            <person name="Brown C.T."/>
            <person name="Hug L.A."/>
            <person name="Sharon I."/>
            <person name="Castelle C.J."/>
            <person name="Probst A.J."/>
            <person name="Thomas B.C."/>
            <person name="Singh A."/>
            <person name="Wilkins M.J."/>
            <person name="Karaoz U."/>
            <person name="Brodie E.L."/>
            <person name="Williams K.H."/>
            <person name="Hubbard S.S."/>
            <person name="Banfield J.F."/>
        </authorList>
    </citation>
    <scope>NUCLEOTIDE SEQUENCE [LARGE SCALE GENOMIC DNA]</scope>
</reference>
<feature type="transmembrane region" description="Helical" evidence="9">
    <location>
        <begin position="7"/>
        <end position="27"/>
    </location>
</feature>
<proteinExistence type="inferred from homology"/>
<protein>
    <recommendedName>
        <fullName evidence="9">Lipoprotein signal peptidase</fullName>
        <ecNumber evidence="9">3.4.23.36</ecNumber>
    </recommendedName>
    <alternativeName>
        <fullName evidence="9">Prolipoprotein signal peptidase</fullName>
    </alternativeName>
    <alternativeName>
        <fullName evidence="9">Signal peptidase II</fullName>
        <shortName evidence="9">SPase II</shortName>
    </alternativeName>
</protein>
<evidence type="ECO:0000256" key="1">
    <source>
        <dbReference type="ARBA" id="ARBA00006139"/>
    </source>
</evidence>
<feature type="active site" evidence="9">
    <location>
        <position position="131"/>
    </location>
</feature>
<evidence type="ECO:0000256" key="8">
    <source>
        <dbReference type="ARBA" id="ARBA00023136"/>
    </source>
</evidence>
<dbReference type="Pfam" id="PF01252">
    <property type="entry name" value="Peptidase_A8"/>
    <property type="match status" value="1"/>
</dbReference>
<dbReference type="InterPro" id="IPR001872">
    <property type="entry name" value="Peptidase_A8"/>
</dbReference>
<accession>A0A1G1Y871</accession>
<evidence type="ECO:0000313" key="12">
    <source>
        <dbReference type="Proteomes" id="UP000178432"/>
    </source>
</evidence>
<feature type="transmembrane region" description="Helical" evidence="9">
    <location>
        <begin position="127"/>
        <end position="147"/>
    </location>
</feature>